<evidence type="ECO:0000256" key="1">
    <source>
        <dbReference type="SAM" id="Phobius"/>
    </source>
</evidence>
<protein>
    <submittedName>
        <fullName evidence="2">DUF445 domain-containing protein</fullName>
    </submittedName>
</protein>
<keyword evidence="1" id="KW-0472">Membrane</keyword>
<dbReference type="InterPro" id="IPR007383">
    <property type="entry name" value="DUF445"/>
</dbReference>
<gene>
    <name evidence="2" type="ORF">L1F29_06000</name>
</gene>
<organism evidence="2 3">
    <name type="scientific">Paenibacillus spongiae</name>
    <dbReference type="NCBI Taxonomy" id="2909671"/>
    <lineage>
        <taxon>Bacteria</taxon>
        <taxon>Bacillati</taxon>
        <taxon>Bacillota</taxon>
        <taxon>Bacilli</taxon>
        <taxon>Bacillales</taxon>
        <taxon>Paenibacillaceae</taxon>
        <taxon>Paenibacillus</taxon>
    </lineage>
</organism>
<evidence type="ECO:0000313" key="2">
    <source>
        <dbReference type="EMBL" id="UVI31375.1"/>
    </source>
</evidence>
<evidence type="ECO:0000313" key="3">
    <source>
        <dbReference type="Proteomes" id="UP001057877"/>
    </source>
</evidence>
<keyword evidence="1" id="KW-1133">Transmembrane helix</keyword>
<keyword evidence="1" id="KW-0812">Transmembrane</keyword>
<dbReference type="PANTHER" id="PTHR38442:SF1">
    <property type="entry name" value="INNER MEMBRANE PROTEIN"/>
    <property type="match status" value="1"/>
</dbReference>
<feature type="transmembrane region" description="Helical" evidence="1">
    <location>
        <begin position="400"/>
        <end position="420"/>
    </location>
</feature>
<dbReference type="EMBL" id="CP091430">
    <property type="protein sequence ID" value="UVI31375.1"/>
    <property type="molecule type" value="Genomic_DNA"/>
</dbReference>
<sequence>MKKENVKSFADASLVASFLGTLAAFPFQHSFIGGLFFSGFSAATIGGIADTFAVSALFRHPLRIPWPRFMGTRIIPRNRDRLVNELVSMVQHELLSIPNIQRKLDHYHVAGLLMTYLKERGGEQDMERLAQRFVSDIIHTVDVREMAESLQNFLLDQAGELQISDLLADIGEWTISNGYDDKLIEFFVHELVRLVQTDEFREMAERIINSAIETYENGRSNRKFVNSMAGISGDNLSQMVQEKLSLFLLEMLSPEHPNHLKLKEQAASIVQRLRSDEALRARVEKAKLTLLSFLREQLDLGTYLEKFAQVYRQKIAQQPDDAVFPWLAPSIHALIGKLDKNEAAVDRLDALIKKNVLGWIENKHDSIGKLVRDGLNAFSEEALLQFVHDKAGRDLQFIRLNGTFVGGLIGIILYLATFWIGR</sequence>
<proteinExistence type="predicted"/>
<dbReference type="RefSeq" id="WP_258387437.1">
    <property type="nucleotide sequence ID" value="NZ_CP091430.1"/>
</dbReference>
<accession>A0ABY5SF82</accession>
<dbReference type="PANTHER" id="PTHR38442">
    <property type="entry name" value="INNER MEMBRANE PROTEIN-RELATED"/>
    <property type="match status" value="1"/>
</dbReference>
<name>A0ABY5SF82_9BACL</name>
<dbReference type="Pfam" id="PF04286">
    <property type="entry name" value="DUF445"/>
    <property type="match status" value="1"/>
</dbReference>
<feature type="transmembrane region" description="Helical" evidence="1">
    <location>
        <begin position="34"/>
        <end position="58"/>
    </location>
</feature>
<dbReference type="Proteomes" id="UP001057877">
    <property type="component" value="Chromosome"/>
</dbReference>
<reference evidence="2" key="1">
    <citation type="submission" date="2022-01" db="EMBL/GenBank/DDBJ databases">
        <title>Paenibacillus spongiae sp. nov., isolated from marine sponge.</title>
        <authorList>
            <person name="Li Z."/>
            <person name="Zhang M."/>
        </authorList>
    </citation>
    <scope>NUCLEOTIDE SEQUENCE</scope>
    <source>
        <strain evidence="2">PHS-Z3</strain>
    </source>
</reference>
<keyword evidence="3" id="KW-1185">Reference proteome</keyword>